<feature type="region of interest" description="Disordered" evidence="1">
    <location>
        <begin position="43"/>
        <end position="62"/>
    </location>
</feature>
<dbReference type="InterPro" id="IPR043502">
    <property type="entry name" value="DNA/RNA_pol_sf"/>
</dbReference>
<dbReference type="RefSeq" id="XP_007400675.1">
    <property type="nucleotide sequence ID" value="XM_007400613.1"/>
</dbReference>
<dbReference type="EMBL" id="JH930478">
    <property type="protein sequence ID" value="EKM50403.1"/>
    <property type="molecule type" value="Genomic_DNA"/>
</dbReference>
<dbReference type="OrthoDB" id="5599163at2759"/>
<keyword evidence="3" id="KW-1185">Reference proteome</keyword>
<dbReference type="GeneID" id="18909839"/>
<name>K5VGS7_PHACS</name>
<feature type="compositionally biased region" description="Polar residues" evidence="1">
    <location>
        <begin position="43"/>
        <end position="52"/>
    </location>
</feature>
<protein>
    <submittedName>
        <fullName evidence="2">Uncharacterized protein</fullName>
    </submittedName>
</protein>
<evidence type="ECO:0000313" key="2">
    <source>
        <dbReference type="EMBL" id="EKM50403.1"/>
    </source>
</evidence>
<accession>K5VGS7</accession>
<evidence type="ECO:0000256" key="1">
    <source>
        <dbReference type="SAM" id="MobiDB-lite"/>
    </source>
</evidence>
<proteinExistence type="predicted"/>
<evidence type="ECO:0000313" key="3">
    <source>
        <dbReference type="Proteomes" id="UP000008370"/>
    </source>
</evidence>
<dbReference type="InterPro" id="IPR043128">
    <property type="entry name" value="Rev_trsase/Diguanyl_cyclase"/>
</dbReference>
<organism evidence="2 3">
    <name type="scientific">Phanerochaete carnosa (strain HHB-10118-sp)</name>
    <name type="common">White-rot fungus</name>
    <name type="synonym">Peniophora carnosa</name>
    <dbReference type="NCBI Taxonomy" id="650164"/>
    <lineage>
        <taxon>Eukaryota</taxon>
        <taxon>Fungi</taxon>
        <taxon>Dikarya</taxon>
        <taxon>Basidiomycota</taxon>
        <taxon>Agaricomycotina</taxon>
        <taxon>Agaricomycetes</taxon>
        <taxon>Polyporales</taxon>
        <taxon>Phanerochaetaceae</taxon>
        <taxon>Phanerochaete</taxon>
    </lineage>
</organism>
<dbReference type="Gene3D" id="3.10.10.10">
    <property type="entry name" value="HIV Type 1 Reverse Transcriptase, subunit A, domain 1"/>
    <property type="match status" value="1"/>
</dbReference>
<dbReference type="AlphaFoldDB" id="K5VGS7"/>
<reference evidence="2 3" key="1">
    <citation type="journal article" date="2012" name="BMC Genomics">
        <title>Comparative genomics of the white-rot fungi, Phanerochaete carnosa and P. chrysosporium, to elucidate the genetic basis of the distinct wood types they colonize.</title>
        <authorList>
            <person name="Suzuki H."/>
            <person name="MacDonald J."/>
            <person name="Syed K."/>
            <person name="Salamov A."/>
            <person name="Hori C."/>
            <person name="Aerts A."/>
            <person name="Henrissat B."/>
            <person name="Wiebenga A."/>
            <person name="vanKuyk P.A."/>
            <person name="Barry K."/>
            <person name="Lindquist E."/>
            <person name="LaButti K."/>
            <person name="Lapidus A."/>
            <person name="Lucas S."/>
            <person name="Coutinho P."/>
            <person name="Gong Y."/>
            <person name="Samejima M."/>
            <person name="Mahadevan R."/>
            <person name="Abou-Zaid M."/>
            <person name="de Vries R.P."/>
            <person name="Igarashi K."/>
            <person name="Yadav J.S."/>
            <person name="Grigoriev I.V."/>
            <person name="Master E.R."/>
        </authorList>
    </citation>
    <scope>NUCLEOTIDE SEQUENCE [LARGE SCALE GENOMIC DNA]</scope>
    <source>
        <strain evidence="2 3">HHB-10118-sp</strain>
    </source>
</reference>
<gene>
    <name evidence="2" type="ORF">PHACADRAFT_178145</name>
</gene>
<dbReference type="HOGENOM" id="CLU_1454893_0_0_1"/>
<dbReference type="Proteomes" id="UP000008370">
    <property type="component" value="Unassembled WGS sequence"/>
</dbReference>
<sequence>MFSSAKLMCAPEVLTAYKKADRKVKSVSAVFSEDARVNRQFSEDSMASLPTLSPNPPKFTPDGGQLSQENLEAMNINPDGFIWPEEENLFCTLLQTHQNHFVFEDSQRDTFREDYFSSYIIPVVLHSFNKISIRDAGLPSNLDNLMQPFAGCQCYTVFDLHWGFDARKVHSKSRDLTAFLTPLGLL</sequence>
<dbReference type="Gene3D" id="3.30.70.270">
    <property type="match status" value="1"/>
</dbReference>
<dbReference type="KEGG" id="pco:PHACADRAFT_178145"/>
<dbReference type="InParanoid" id="K5VGS7"/>
<dbReference type="SUPFAM" id="SSF56672">
    <property type="entry name" value="DNA/RNA polymerases"/>
    <property type="match status" value="1"/>
</dbReference>
<dbReference type="STRING" id="650164.K5VGS7"/>